<organism evidence="2 3">
    <name type="scientific">Bdellovibrio bacteriovorus (strain ATCC 15356 / DSM 50701 / NCIMB 9529 / HD100)</name>
    <dbReference type="NCBI Taxonomy" id="264462"/>
    <lineage>
        <taxon>Bacteria</taxon>
        <taxon>Pseudomonadati</taxon>
        <taxon>Bdellovibrionota</taxon>
        <taxon>Bdellovibrionia</taxon>
        <taxon>Bdellovibrionales</taxon>
        <taxon>Pseudobdellovibrionaceae</taxon>
        <taxon>Bdellovibrio</taxon>
    </lineage>
</organism>
<dbReference type="InterPro" id="IPR001853">
    <property type="entry name" value="DSBA-like_thioredoxin_dom"/>
</dbReference>
<dbReference type="InterPro" id="IPR036249">
    <property type="entry name" value="Thioredoxin-like_sf"/>
</dbReference>
<dbReference type="GO" id="GO:0016491">
    <property type="term" value="F:oxidoreductase activity"/>
    <property type="evidence" value="ECO:0007669"/>
    <property type="project" value="InterPro"/>
</dbReference>
<name>Q6MMV4_BDEBA</name>
<dbReference type="STRING" id="264462.Bd1520"/>
<dbReference type="EMBL" id="BX842650">
    <property type="protein sequence ID" value="CAE79399.1"/>
    <property type="molecule type" value="Genomic_DNA"/>
</dbReference>
<protein>
    <recommendedName>
        <fullName evidence="1">DSBA-like thioredoxin domain-containing protein</fullName>
    </recommendedName>
</protein>
<evidence type="ECO:0000313" key="2">
    <source>
        <dbReference type="EMBL" id="CAE79399.1"/>
    </source>
</evidence>
<dbReference type="eggNOG" id="COG2761">
    <property type="taxonomic scope" value="Bacteria"/>
</dbReference>
<dbReference type="KEGG" id="bba:Bd1520"/>
<dbReference type="GeneID" id="93012518"/>
<dbReference type="SUPFAM" id="SSF52833">
    <property type="entry name" value="Thioredoxin-like"/>
    <property type="match status" value="1"/>
</dbReference>
<dbReference type="RefSeq" id="WP_011164002.1">
    <property type="nucleotide sequence ID" value="NC_005363.1"/>
</dbReference>
<dbReference type="HOGENOM" id="CLU_1438486_0_0_7"/>
<evidence type="ECO:0000313" key="3">
    <source>
        <dbReference type="Proteomes" id="UP000008080"/>
    </source>
</evidence>
<dbReference type="Pfam" id="PF01323">
    <property type="entry name" value="DSBA"/>
    <property type="match status" value="1"/>
</dbReference>
<dbReference type="Gene3D" id="3.40.30.10">
    <property type="entry name" value="Glutaredoxin"/>
    <property type="match status" value="1"/>
</dbReference>
<feature type="domain" description="DSBA-like thioredoxin" evidence="1">
    <location>
        <begin position="7"/>
        <end position="184"/>
    </location>
</feature>
<reference evidence="2 3" key="1">
    <citation type="journal article" date="2004" name="Science">
        <title>A predator unmasked: life cycle of Bdellovibrio bacteriovorus from a genomic perspective.</title>
        <authorList>
            <person name="Rendulic S."/>
            <person name="Jagtap P."/>
            <person name="Rosinus A."/>
            <person name="Eppinger M."/>
            <person name="Baar C."/>
            <person name="Lanz C."/>
            <person name="Keller H."/>
            <person name="Lambert C."/>
            <person name="Evans K.J."/>
            <person name="Goesmann A."/>
            <person name="Meyer F."/>
            <person name="Sockett R.E."/>
            <person name="Schuster S.C."/>
        </authorList>
    </citation>
    <scope>NUCLEOTIDE SEQUENCE [LARGE SCALE GENOMIC DNA]</scope>
    <source>
        <strain evidence="3">ATCC 15356 / DSM 50701 / NCIMB 9529 / HD100</strain>
    </source>
</reference>
<evidence type="ECO:0000259" key="1">
    <source>
        <dbReference type="Pfam" id="PF01323"/>
    </source>
</evidence>
<proteinExistence type="predicted"/>
<dbReference type="Proteomes" id="UP000008080">
    <property type="component" value="Chromosome"/>
</dbReference>
<accession>Q6MMV4</accession>
<gene>
    <name evidence="2" type="ordered locus">Bd1520</name>
</gene>
<keyword evidence="3" id="KW-1185">Reference proteome</keyword>
<dbReference type="AlphaFoldDB" id="Q6MMV4"/>
<sequence>MKHKAVLYSDFNCPFCYALEERLVALRLAAFVEWRGVQHAPELTVPMQLANLGFAQSIEREVVMVKELMPEVDIAFPIGKPNTLKAIQYSIAASRQDPLLGLVFRHTLAREFWVNGEDISDEAIIKNVAHQFQLDSLRVDSAAESEADRWQREWQHLGTGAVPTLVRDDGETLTGLQSVEALKGFFGE</sequence>